<accession>A0A1H6L260</accession>
<evidence type="ECO:0000256" key="10">
    <source>
        <dbReference type="RuleBase" id="RU362068"/>
    </source>
</evidence>
<dbReference type="RefSeq" id="WP_092791663.1">
    <property type="nucleotide sequence ID" value="NZ_FNXF01000004.1"/>
</dbReference>
<dbReference type="Gene3D" id="1.10.1040.10">
    <property type="entry name" value="N-(1-d-carboxylethyl)-l-norvaline Dehydrogenase, domain 2"/>
    <property type="match status" value="1"/>
</dbReference>
<gene>
    <name evidence="13" type="ORF">SAMN05660691_01377</name>
</gene>
<keyword evidence="14" id="KW-1185">Reference proteome</keyword>
<name>A0A1H6L260_9GAMM</name>
<dbReference type="EMBL" id="FNXF01000004">
    <property type="protein sequence ID" value="SEH78305.1"/>
    <property type="molecule type" value="Genomic_DNA"/>
</dbReference>
<comment type="function">
    <text evidence="10">Catalyzes the NADPH-dependent reduction of ketopantoate into pantoic acid.</text>
</comment>
<dbReference type="UniPathway" id="UPA00028">
    <property type="reaction ID" value="UER00004"/>
</dbReference>
<keyword evidence="6 10" id="KW-0521">NADP</keyword>
<proteinExistence type="inferred from homology"/>
<evidence type="ECO:0000256" key="9">
    <source>
        <dbReference type="ARBA" id="ARBA00048793"/>
    </source>
</evidence>
<evidence type="ECO:0000259" key="12">
    <source>
        <dbReference type="Pfam" id="PF08546"/>
    </source>
</evidence>
<dbReference type="GO" id="GO:0005737">
    <property type="term" value="C:cytoplasm"/>
    <property type="evidence" value="ECO:0007669"/>
    <property type="project" value="TreeGrafter"/>
</dbReference>
<evidence type="ECO:0000256" key="4">
    <source>
        <dbReference type="ARBA" id="ARBA00019465"/>
    </source>
</evidence>
<dbReference type="Gene3D" id="3.40.50.720">
    <property type="entry name" value="NAD(P)-binding Rossmann-like Domain"/>
    <property type="match status" value="1"/>
</dbReference>
<sequence length="298" mass="31907">MAQNSPTQPALSWTVVGQGAIGLLAASRFKLAGWPVQLWLRQPAALDIRFEQHPLHFNCATAPLAAVLIPVKSYAVPAAVQALLPALAPDAQLVLSHNGMAATEHILSSLSPAQGLWFLTTTHGALKQGATVRHTGQGQSVLSPLNAAAKNQLLAVQQAMDIALGPVTLTGNILPFLWHKLAINAAINPLTALNNCNNGELAKAQYQPLISQILAEVCQVAEAAGYPLQYAQMLEKVQQVIQNTAANFSSMQQDIAHSRRTEIDAITGYIVTQAARYNIAVPLNTQLLQQVLQLQHRG</sequence>
<dbReference type="PANTHER" id="PTHR43765:SF2">
    <property type="entry name" value="2-DEHYDROPANTOATE 2-REDUCTASE"/>
    <property type="match status" value="1"/>
</dbReference>
<dbReference type="SUPFAM" id="SSF51735">
    <property type="entry name" value="NAD(P)-binding Rossmann-fold domains"/>
    <property type="match status" value="1"/>
</dbReference>
<dbReference type="PANTHER" id="PTHR43765">
    <property type="entry name" value="2-DEHYDROPANTOATE 2-REDUCTASE-RELATED"/>
    <property type="match status" value="1"/>
</dbReference>
<keyword evidence="7 10" id="KW-0560">Oxidoreductase</keyword>
<dbReference type="OrthoDB" id="6530772at2"/>
<dbReference type="EC" id="1.1.1.169" evidence="3 10"/>
<feature type="domain" description="Ketopantoate reductase N-terminal" evidence="11">
    <location>
        <begin position="13"/>
        <end position="145"/>
    </location>
</feature>
<dbReference type="InterPro" id="IPR013332">
    <property type="entry name" value="KPR_N"/>
</dbReference>
<keyword evidence="5 10" id="KW-0566">Pantothenate biosynthesis</keyword>
<evidence type="ECO:0000256" key="7">
    <source>
        <dbReference type="ARBA" id="ARBA00023002"/>
    </source>
</evidence>
<evidence type="ECO:0000256" key="8">
    <source>
        <dbReference type="ARBA" id="ARBA00032024"/>
    </source>
</evidence>
<dbReference type="SUPFAM" id="SSF48179">
    <property type="entry name" value="6-phosphogluconate dehydrogenase C-terminal domain-like"/>
    <property type="match status" value="1"/>
</dbReference>
<evidence type="ECO:0000313" key="13">
    <source>
        <dbReference type="EMBL" id="SEH78305.1"/>
    </source>
</evidence>
<dbReference type="GO" id="GO:0015940">
    <property type="term" value="P:pantothenate biosynthetic process"/>
    <property type="evidence" value="ECO:0007669"/>
    <property type="project" value="UniProtKB-UniPathway"/>
</dbReference>
<dbReference type="Pfam" id="PF02558">
    <property type="entry name" value="ApbA"/>
    <property type="match status" value="1"/>
</dbReference>
<dbReference type="STRING" id="173990.SAMN05660691_01377"/>
<evidence type="ECO:0000256" key="3">
    <source>
        <dbReference type="ARBA" id="ARBA00013014"/>
    </source>
</evidence>
<dbReference type="FunFam" id="1.10.1040.10:FF:000017">
    <property type="entry name" value="2-dehydropantoate 2-reductase"/>
    <property type="match status" value="1"/>
</dbReference>
<comment type="catalytic activity">
    <reaction evidence="9 10">
        <text>(R)-pantoate + NADP(+) = 2-dehydropantoate + NADPH + H(+)</text>
        <dbReference type="Rhea" id="RHEA:16233"/>
        <dbReference type="ChEBI" id="CHEBI:11561"/>
        <dbReference type="ChEBI" id="CHEBI:15378"/>
        <dbReference type="ChEBI" id="CHEBI:15980"/>
        <dbReference type="ChEBI" id="CHEBI:57783"/>
        <dbReference type="ChEBI" id="CHEBI:58349"/>
        <dbReference type="EC" id="1.1.1.169"/>
    </reaction>
</comment>
<dbReference type="InterPro" id="IPR050838">
    <property type="entry name" value="Ketopantoate_reductase"/>
</dbReference>
<evidence type="ECO:0000313" key="14">
    <source>
        <dbReference type="Proteomes" id="UP000199371"/>
    </source>
</evidence>
<dbReference type="Pfam" id="PF08546">
    <property type="entry name" value="ApbA_C"/>
    <property type="match status" value="1"/>
</dbReference>
<evidence type="ECO:0000256" key="1">
    <source>
        <dbReference type="ARBA" id="ARBA00004994"/>
    </source>
</evidence>
<protein>
    <recommendedName>
        <fullName evidence="4 10">2-dehydropantoate 2-reductase</fullName>
        <ecNumber evidence="3 10">1.1.1.169</ecNumber>
    </recommendedName>
    <alternativeName>
        <fullName evidence="8 10">Ketopantoate reductase</fullName>
    </alternativeName>
</protein>
<dbReference type="InterPro" id="IPR003710">
    <property type="entry name" value="ApbA"/>
</dbReference>
<dbReference type="InterPro" id="IPR013752">
    <property type="entry name" value="KPA_reductase"/>
</dbReference>
<evidence type="ECO:0000256" key="2">
    <source>
        <dbReference type="ARBA" id="ARBA00007870"/>
    </source>
</evidence>
<comment type="pathway">
    <text evidence="1 10">Cofactor biosynthesis; (R)-pantothenate biosynthesis; (R)-pantoate from 3-methyl-2-oxobutanoate: step 2/2.</text>
</comment>
<comment type="similarity">
    <text evidence="2 10">Belongs to the ketopantoate reductase family.</text>
</comment>
<dbReference type="AlphaFoldDB" id="A0A1H6L260"/>
<dbReference type="InterPro" id="IPR013328">
    <property type="entry name" value="6PGD_dom2"/>
</dbReference>
<evidence type="ECO:0000256" key="5">
    <source>
        <dbReference type="ARBA" id="ARBA00022655"/>
    </source>
</evidence>
<organism evidence="13 14">
    <name type="scientific">Rheinheimera pacifica</name>
    <dbReference type="NCBI Taxonomy" id="173990"/>
    <lineage>
        <taxon>Bacteria</taxon>
        <taxon>Pseudomonadati</taxon>
        <taxon>Pseudomonadota</taxon>
        <taxon>Gammaproteobacteria</taxon>
        <taxon>Chromatiales</taxon>
        <taxon>Chromatiaceae</taxon>
        <taxon>Rheinheimera</taxon>
    </lineage>
</organism>
<dbReference type="GO" id="GO:0008677">
    <property type="term" value="F:2-dehydropantoate 2-reductase activity"/>
    <property type="evidence" value="ECO:0007669"/>
    <property type="project" value="UniProtKB-EC"/>
</dbReference>
<feature type="domain" description="Ketopantoate reductase C-terminal" evidence="12">
    <location>
        <begin position="173"/>
        <end position="294"/>
    </location>
</feature>
<evidence type="ECO:0000259" key="11">
    <source>
        <dbReference type="Pfam" id="PF02558"/>
    </source>
</evidence>
<dbReference type="InterPro" id="IPR036291">
    <property type="entry name" value="NAD(P)-bd_dom_sf"/>
</dbReference>
<dbReference type="NCBIfam" id="TIGR00745">
    <property type="entry name" value="apbA_panE"/>
    <property type="match status" value="1"/>
</dbReference>
<evidence type="ECO:0000256" key="6">
    <source>
        <dbReference type="ARBA" id="ARBA00022857"/>
    </source>
</evidence>
<reference evidence="14" key="1">
    <citation type="submission" date="2016-10" db="EMBL/GenBank/DDBJ databases">
        <authorList>
            <person name="Varghese N."/>
            <person name="Submissions S."/>
        </authorList>
    </citation>
    <scope>NUCLEOTIDE SEQUENCE [LARGE SCALE GENOMIC DNA]</scope>
    <source>
        <strain evidence="14">DSM 17616</strain>
    </source>
</reference>
<dbReference type="GO" id="GO:0050661">
    <property type="term" value="F:NADP binding"/>
    <property type="evidence" value="ECO:0007669"/>
    <property type="project" value="TreeGrafter"/>
</dbReference>
<dbReference type="Proteomes" id="UP000199371">
    <property type="component" value="Unassembled WGS sequence"/>
</dbReference>
<dbReference type="InterPro" id="IPR008927">
    <property type="entry name" value="6-PGluconate_DH-like_C_sf"/>
</dbReference>